<dbReference type="SUPFAM" id="SSF54236">
    <property type="entry name" value="Ubiquitin-like"/>
    <property type="match status" value="1"/>
</dbReference>
<dbReference type="Proteomes" id="UP001280121">
    <property type="component" value="Unassembled WGS sequence"/>
</dbReference>
<dbReference type="EMBL" id="JANJYI010000001">
    <property type="protein sequence ID" value="KAK2664024.1"/>
    <property type="molecule type" value="Genomic_DNA"/>
</dbReference>
<evidence type="ECO:0008006" key="3">
    <source>
        <dbReference type="Google" id="ProtNLM"/>
    </source>
</evidence>
<keyword evidence="2" id="KW-1185">Reference proteome</keyword>
<dbReference type="AlphaFoldDB" id="A0AAD9XQQ3"/>
<gene>
    <name evidence="1" type="ORF">Ddye_002598</name>
</gene>
<evidence type="ECO:0000313" key="2">
    <source>
        <dbReference type="Proteomes" id="UP001280121"/>
    </source>
</evidence>
<reference evidence="1" key="1">
    <citation type="journal article" date="2023" name="Plant J.">
        <title>Genome sequences and population genomics provide insights into the demographic history, inbreeding, and mutation load of two 'living fossil' tree species of Dipteronia.</title>
        <authorList>
            <person name="Feng Y."/>
            <person name="Comes H.P."/>
            <person name="Chen J."/>
            <person name="Zhu S."/>
            <person name="Lu R."/>
            <person name="Zhang X."/>
            <person name="Li P."/>
            <person name="Qiu J."/>
            <person name="Olsen K.M."/>
            <person name="Qiu Y."/>
        </authorList>
    </citation>
    <scope>NUCLEOTIDE SEQUENCE</scope>
    <source>
        <strain evidence="1">KIB01</strain>
    </source>
</reference>
<organism evidence="1 2">
    <name type="scientific">Dipteronia dyeriana</name>
    <dbReference type="NCBI Taxonomy" id="168575"/>
    <lineage>
        <taxon>Eukaryota</taxon>
        <taxon>Viridiplantae</taxon>
        <taxon>Streptophyta</taxon>
        <taxon>Embryophyta</taxon>
        <taxon>Tracheophyta</taxon>
        <taxon>Spermatophyta</taxon>
        <taxon>Magnoliopsida</taxon>
        <taxon>eudicotyledons</taxon>
        <taxon>Gunneridae</taxon>
        <taxon>Pentapetalae</taxon>
        <taxon>rosids</taxon>
        <taxon>malvids</taxon>
        <taxon>Sapindales</taxon>
        <taxon>Sapindaceae</taxon>
        <taxon>Hippocastanoideae</taxon>
        <taxon>Acereae</taxon>
        <taxon>Dipteronia</taxon>
    </lineage>
</organism>
<dbReference type="InterPro" id="IPR029071">
    <property type="entry name" value="Ubiquitin-like_domsf"/>
</dbReference>
<sequence length="70" mass="7875">MYNKVTLTIVGGEIKPTITVPSSSTILLLKMKIMEHVGVSIERQHQSYSYSTVLIVLSENTIINEYIHVL</sequence>
<protein>
    <recommendedName>
        <fullName evidence="3">Ubiquitin-like domain-containing protein</fullName>
    </recommendedName>
</protein>
<comment type="caution">
    <text evidence="1">The sequence shown here is derived from an EMBL/GenBank/DDBJ whole genome shotgun (WGS) entry which is preliminary data.</text>
</comment>
<accession>A0AAD9XQQ3</accession>
<evidence type="ECO:0000313" key="1">
    <source>
        <dbReference type="EMBL" id="KAK2664024.1"/>
    </source>
</evidence>
<proteinExistence type="predicted"/>
<name>A0AAD9XQQ3_9ROSI</name>